<dbReference type="SUPFAM" id="SSF48371">
    <property type="entry name" value="ARM repeat"/>
    <property type="match status" value="1"/>
</dbReference>
<feature type="region of interest" description="Disordered" evidence="1">
    <location>
        <begin position="258"/>
        <end position="321"/>
    </location>
</feature>
<gene>
    <name evidence="2" type="ORF">OEZ85_010881</name>
</gene>
<feature type="compositionally biased region" description="Polar residues" evidence="1">
    <location>
        <begin position="262"/>
        <end position="282"/>
    </location>
</feature>
<dbReference type="Proteomes" id="UP001244341">
    <property type="component" value="Chromosome 2b"/>
</dbReference>
<accession>A0ABY8TQW9</accession>
<dbReference type="Gene3D" id="1.25.10.10">
    <property type="entry name" value="Leucine-rich Repeat Variant"/>
    <property type="match status" value="1"/>
</dbReference>
<proteinExistence type="predicted"/>
<name>A0ABY8TQW9_TETOB</name>
<keyword evidence="3" id="KW-1185">Reference proteome</keyword>
<evidence type="ECO:0000256" key="1">
    <source>
        <dbReference type="SAM" id="MobiDB-lite"/>
    </source>
</evidence>
<evidence type="ECO:0000313" key="2">
    <source>
        <dbReference type="EMBL" id="WIA10701.1"/>
    </source>
</evidence>
<sequence>MASKQQQPAAVTDKPLSLAEQALQHSVYFNASTCEIKGDVVQLAAVWRSGHGPVSKQEAGLLLWYHCHRGEDGQAEVAAAGVINSCLATLNSQDATTADKSIAAGILLTLCQADPKQKEAVVKAKAGPDSCCQVLHACLACGDCMPRHVVALLASLAASPPSLAVLLKALQGEVPWAAYCRLLAGSSKDHATAISTADLVRSLVTGHEVLAAEAAANGLLQALLRCAASHKSAAAVAAAAAALQALCEAAPCNRAQLGELPGSNQQGGAEQQQHDAQMQRTASGRRLPGGSSTGSMRTFGGNPASGILRGSMTPRRTGTGALEDVGALGQSKAARSIKPTKSIRLPDIGEAEGAGAATEARLSDCALNSKSSVARRGGSCTGSDGAGSIAAGRTKAKGFRHLTISCPAGEAPELPQPTQPLLCKNSTALKWQGPVPDATRAAVAGVLSELVQLPQLCRAVHDRLGASRLSALLAAAMKAIAEGGGGKGVKSKKKKKGGSLTLTPENEAYLCNVCVSLKFMTAAENADCYRVAAAGCLPALVQLAAGSKQTRLRQSAKAVLSQAALLAEVHDLVQQAEVPEELLVQLQVPLKLVDEELKQLLLEFSDHTQRLQRLDDVTARARK</sequence>
<reference evidence="2 3" key="1">
    <citation type="submission" date="2023-05" db="EMBL/GenBank/DDBJ databases">
        <title>A 100% complete, gapless, phased diploid assembly of the Scenedesmus obliquus UTEX 3031 genome.</title>
        <authorList>
            <person name="Biondi T.C."/>
            <person name="Hanschen E.R."/>
            <person name="Kwon T."/>
            <person name="Eng W."/>
            <person name="Kruse C.P.S."/>
            <person name="Koehler S.I."/>
            <person name="Kunde Y."/>
            <person name="Gleasner C.D."/>
            <person name="You Mak K.T."/>
            <person name="Polle J."/>
            <person name="Hovde B.T."/>
            <person name="Starkenburg S.R."/>
        </authorList>
    </citation>
    <scope>NUCLEOTIDE SEQUENCE [LARGE SCALE GENOMIC DNA]</scope>
    <source>
        <strain evidence="2 3">DOE0152z</strain>
    </source>
</reference>
<organism evidence="2 3">
    <name type="scientific">Tetradesmus obliquus</name>
    <name type="common">Green alga</name>
    <name type="synonym">Acutodesmus obliquus</name>
    <dbReference type="NCBI Taxonomy" id="3088"/>
    <lineage>
        <taxon>Eukaryota</taxon>
        <taxon>Viridiplantae</taxon>
        <taxon>Chlorophyta</taxon>
        <taxon>core chlorophytes</taxon>
        <taxon>Chlorophyceae</taxon>
        <taxon>CS clade</taxon>
        <taxon>Sphaeropleales</taxon>
        <taxon>Scenedesmaceae</taxon>
        <taxon>Tetradesmus</taxon>
    </lineage>
</organism>
<evidence type="ECO:0000313" key="3">
    <source>
        <dbReference type="Proteomes" id="UP001244341"/>
    </source>
</evidence>
<protein>
    <submittedName>
        <fullName evidence="2">Uncharacterized protein</fullName>
    </submittedName>
</protein>
<dbReference type="EMBL" id="CP126209">
    <property type="protein sequence ID" value="WIA10701.1"/>
    <property type="molecule type" value="Genomic_DNA"/>
</dbReference>
<dbReference type="InterPro" id="IPR016024">
    <property type="entry name" value="ARM-type_fold"/>
</dbReference>
<dbReference type="InterPro" id="IPR011989">
    <property type="entry name" value="ARM-like"/>
</dbReference>